<reference evidence="2 3" key="1">
    <citation type="submission" date="2024-02" db="EMBL/GenBank/DDBJ databases">
        <title>Discinaceae phylogenomics.</title>
        <authorList>
            <person name="Dirks A.C."/>
            <person name="James T.Y."/>
        </authorList>
    </citation>
    <scope>NUCLEOTIDE SEQUENCE [LARGE SCALE GENOMIC DNA]</scope>
    <source>
        <strain evidence="2 3">ACD0624</strain>
    </source>
</reference>
<sequence>MAPINARTLAMPMAAATMALLLFVYARTSINAAKLNAKLHREADGGQISWRNQSLRQHGQMELPEEPIPEQGKVARFLDKVTTARRAPGEGSGLETRGAGREDTKIREKVAEMKGR</sequence>
<organism evidence="2 3">
    <name type="scientific">Discina gigas</name>
    <dbReference type="NCBI Taxonomy" id="1032678"/>
    <lineage>
        <taxon>Eukaryota</taxon>
        <taxon>Fungi</taxon>
        <taxon>Dikarya</taxon>
        <taxon>Ascomycota</taxon>
        <taxon>Pezizomycotina</taxon>
        <taxon>Pezizomycetes</taxon>
        <taxon>Pezizales</taxon>
        <taxon>Discinaceae</taxon>
        <taxon>Discina</taxon>
    </lineage>
</organism>
<accession>A0ABR3GM91</accession>
<protein>
    <submittedName>
        <fullName evidence="2">Uncharacterized protein</fullName>
    </submittedName>
</protein>
<keyword evidence="3" id="KW-1185">Reference proteome</keyword>
<dbReference type="Proteomes" id="UP001447188">
    <property type="component" value="Unassembled WGS sequence"/>
</dbReference>
<evidence type="ECO:0000313" key="2">
    <source>
        <dbReference type="EMBL" id="KAL0636686.1"/>
    </source>
</evidence>
<evidence type="ECO:0000256" key="1">
    <source>
        <dbReference type="SAM" id="MobiDB-lite"/>
    </source>
</evidence>
<evidence type="ECO:0000313" key="3">
    <source>
        <dbReference type="Proteomes" id="UP001447188"/>
    </source>
</evidence>
<gene>
    <name evidence="2" type="ORF">Q9L58_004294</name>
</gene>
<proteinExistence type="predicted"/>
<name>A0ABR3GM91_9PEZI</name>
<dbReference type="EMBL" id="JBBBZM010000045">
    <property type="protein sequence ID" value="KAL0636686.1"/>
    <property type="molecule type" value="Genomic_DNA"/>
</dbReference>
<feature type="region of interest" description="Disordered" evidence="1">
    <location>
        <begin position="83"/>
        <end position="116"/>
    </location>
</feature>
<feature type="compositionally biased region" description="Basic and acidic residues" evidence="1">
    <location>
        <begin position="98"/>
        <end position="116"/>
    </location>
</feature>
<comment type="caution">
    <text evidence="2">The sequence shown here is derived from an EMBL/GenBank/DDBJ whole genome shotgun (WGS) entry which is preliminary data.</text>
</comment>